<comment type="function">
    <text evidence="1">Accessory subunit of the mitochondrial membrane respiratory chain NADH dehydrogenase (Complex I), that is believed not to be involved in catalysis. Complex I functions in the transfer of electrons from NADH to the respiratory chain. The immediate electron acceptor for the enzyme is believed to be ubiquinone.</text>
</comment>
<dbReference type="AlphaFoldDB" id="A0AAE0NE81"/>
<gene>
    <name evidence="12" type="ORF">B0T24DRAFT_613064</name>
</gene>
<comment type="subcellular location">
    <subcellularLocation>
        <location evidence="2">Mitochondrion inner membrane</location>
        <topology evidence="2">Single-pass membrane protein</topology>
        <orientation evidence="2">Matrix side</orientation>
    </subcellularLocation>
</comment>
<keyword evidence="6" id="KW-0812">Transmembrane</keyword>
<evidence type="ECO:0000256" key="8">
    <source>
        <dbReference type="ARBA" id="ARBA00022982"/>
    </source>
</evidence>
<evidence type="ECO:0000256" key="10">
    <source>
        <dbReference type="ARBA" id="ARBA00023128"/>
    </source>
</evidence>
<evidence type="ECO:0000256" key="6">
    <source>
        <dbReference type="ARBA" id="ARBA00022692"/>
    </source>
</evidence>
<keyword evidence="4" id="KW-0813">Transport</keyword>
<dbReference type="GO" id="GO:0022900">
    <property type="term" value="P:electron transport chain"/>
    <property type="evidence" value="ECO:0007669"/>
    <property type="project" value="InterPro"/>
</dbReference>
<reference evidence="12" key="2">
    <citation type="submission" date="2023-06" db="EMBL/GenBank/DDBJ databases">
        <authorList>
            <consortium name="Lawrence Berkeley National Laboratory"/>
            <person name="Haridas S."/>
            <person name="Hensen N."/>
            <person name="Bonometti L."/>
            <person name="Westerberg I."/>
            <person name="Brannstrom I.O."/>
            <person name="Guillou S."/>
            <person name="Cros-Aarteil S."/>
            <person name="Calhoun S."/>
            <person name="Kuo A."/>
            <person name="Mondo S."/>
            <person name="Pangilinan J."/>
            <person name="Riley R."/>
            <person name="Labutti K."/>
            <person name="Andreopoulos B."/>
            <person name="Lipzen A."/>
            <person name="Chen C."/>
            <person name="Yanf M."/>
            <person name="Daum C."/>
            <person name="Ng V."/>
            <person name="Clum A."/>
            <person name="Steindorff A."/>
            <person name="Ohm R."/>
            <person name="Martin F."/>
            <person name="Silar P."/>
            <person name="Natvig D."/>
            <person name="Lalanne C."/>
            <person name="Gautier V."/>
            <person name="Ament-Velasquez S.L."/>
            <person name="Kruys A."/>
            <person name="Hutchinson M.I."/>
            <person name="Powell A.J."/>
            <person name="Barry K."/>
            <person name="Miller A.N."/>
            <person name="Grigoriev I.V."/>
            <person name="Debuchy R."/>
            <person name="Gladieux P."/>
            <person name="Thoren M.H."/>
            <person name="Johannesson H."/>
        </authorList>
    </citation>
    <scope>NUCLEOTIDE SEQUENCE</scope>
    <source>
        <strain evidence="12">CBS 958.72</strain>
    </source>
</reference>
<dbReference type="EMBL" id="JAULSN010000002">
    <property type="protein sequence ID" value="KAK3379811.1"/>
    <property type="molecule type" value="Genomic_DNA"/>
</dbReference>
<dbReference type="Proteomes" id="UP001287356">
    <property type="component" value="Unassembled WGS sequence"/>
</dbReference>
<evidence type="ECO:0000256" key="2">
    <source>
        <dbReference type="ARBA" id="ARBA00004298"/>
    </source>
</evidence>
<name>A0AAE0NE81_9PEZI</name>
<keyword evidence="10" id="KW-0496">Mitochondrion</keyword>
<keyword evidence="11" id="KW-0472">Membrane</keyword>
<keyword evidence="7" id="KW-0999">Mitochondrion inner membrane</keyword>
<evidence type="ECO:0000313" key="12">
    <source>
        <dbReference type="EMBL" id="KAK3379811.1"/>
    </source>
</evidence>
<evidence type="ECO:0000313" key="13">
    <source>
        <dbReference type="Proteomes" id="UP001287356"/>
    </source>
</evidence>
<keyword evidence="9" id="KW-1133">Transmembrane helix</keyword>
<comment type="caution">
    <text evidence="12">The sequence shown here is derived from an EMBL/GenBank/DDBJ whole genome shotgun (WGS) entry which is preliminary data.</text>
</comment>
<evidence type="ECO:0000256" key="3">
    <source>
        <dbReference type="ARBA" id="ARBA00005667"/>
    </source>
</evidence>
<dbReference type="InterPro" id="IPR012576">
    <property type="entry name" value="NDUFB3"/>
</dbReference>
<protein>
    <recommendedName>
        <fullName evidence="14">NADH-ubiquinone oxidoreductase B12 subunit</fullName>
    </recommendedName>
</protein>
<accession>A0AAE0NE81</accession>
<sequence length="92" mass="10818">MTDTLKPRIYDRHYIENKAMHEANPSPGDGEPIYREAWRYRGLNTRFNRFKRSVPGFGIATVAFAAYCTYEHFFLQDDHGHHDSGHAEEKHH</sequence>
<evidence type="ECO:0000256" key="4">
    <source>
        <dbReference type="ARBA" id="ARBA00022448"/>
    </source>
</evidence>
<organism evidence="12 13">
    <name type="scientific">Lasiosphaeria ovina</name>
    <dbReference type="NCBI Taxonomy" id="92902"/>
    <lineage>
        <taxon>Eukaryota</taxon>
        <taxon>Fungi</taxon>
        <taxon>Dikarya</taxon>
        <taxon>Ascomycota</taxon>
        <taxon>Pezizomycotina</taxon>
        <taxon>Sordariomycetes</taxon>
        <taxon>Sordariomycetidae</taxon>
        <taxon>Sordariales</taxon>
        <taxon>Lasiosphaeriaceae</taxon>
        <taxon>Lasiosphaeria</taxon>
    </lineage>
</organism>
<dbReference type="Pfam" id="PF08122">
    <property type="entry name" value="NDUF_B12"/>
    <property type="match status" value="1"/>
</dbReference>
<keyword evidence="8" id="KW-0249">Electron transport</keyword>
<keyword evidence="5" id="KW-0679">Respiratory chain</keyword>
<evidence type="ECO:0000256" key="7">
    <source>
        <dbReference type="ARBA" id="ARBA00022792"/>
    </source>
</evidence>
<evidence type="ECO:0008006" key="14">
    <source>
        <dbReference type="Google" id="ProtNLM"/>
    </source>
</evidence>
<dbReference type="GO" id="GO:0005743">
    <property type="term" value="C:mitochondrial inner membrane"/>
    <property type="evidence" value="ECO:0007669"/>
    <property type="project" value="UniProtKB-SubCell"/>
</dbReference>
<evidence type="ECO:0000256" key="11">
    <source>
        <dbReference type="ARBA" id="ARBA00023136"/>
    </source>
</evidence>
<comment type="similarity">
    <text evidence="3">Belongs to the complex I NDUFB3 subunit family.</text>
</comment>
<evidence type="ECO:0000256" key="1">
    <source>
        <dbReference type="ARBA" id="ARBA00003195"/>
    </source>
</evidence>
<reference evidence="12" key="1">
    <citation type="journal article" date="2023" name="Mol. Phylogenet. Evol.">
        <title>Genome-scale phylogeny and comparative genomics of the fungal order Sordariales.</title>
        <authorList>
            <person name="Hensen N."/>
            <person name="Bonometti L."/>
            <person name="Westerberg I."/>
            <person name="Brannstrom I.O."/>
            <person name="Guillou S."/>
            <person name="Cros-Aarteil S."/>
            <person name="Calhoun S."/>
            <person name="Haridas S."/>
            <person name="Kuo A."/>
            <person name="Mondo S."/>
            <person name="Pangilinan J."/>
            <person name="Riley R."/>
            <person name="LaButti K."/>
            <person name="Andreopoulos B."/>
            <person name="Lipzen A."/>
            <person name="Chen C."/>
            <person name="Yan M."/>
            <person name="Daum C."/>
            <person name="Ng V."/>
            <person name="Clum A."/>
            <person name="Steindorff A."/>
            <person name="Ohm R.A."/>
            <person name="Martin F."/>
            <person name="Silar P."/>
            <person name="Natvig D.O."/>
            <person name="Lalanne C."/>
            <person name="Gautier V."/>
            <person name="Ament-Velasquez S.L."/>
            <person name="Kruys A."/>
            <person name="Hutchinson M.I."/>
            <person name="Powell A.J."/>
            <person name="Barry K."/>
            <person name="Miller A.N."/>
            <person name="Grigoriev I.V."/>
            <person name="Debuchy R."/>
            <person name="Gladieux P."/>
            <person name="Hiltunen Thoren M."/>
            <person name="Johannesson H."/>
        </authorList>
    </citation>
    <scope>NUCLEOTIDE SEQUENCE</scope>
    <source>
        <strain evidence="12">CBS 958.72</strain>
    </source>
</reference>
<keyword evidence="13" id="KW-1185">Reference proteome</keyword>
<proteinExistence type="inferred from homology"/>
<evidence type="ECO:0000256" key="5">
    <source>
        <dbReference type="ARBA" id="ARBA00022660"/>
    </source>
</evidence>
<evidence type="ECO:0000256" key="9">
    <source>
        <dbReference type="ARBA" id="ARBA00022989"/>
    </source>
</evidence>